<proteinExistence type="inferred from homology"/>
<dbReference type="GO" id="GO:0046872">
    <property type="term" value="F:metal ion binding"/>
    <property type="evidence" value="ECO:0007669"/>
    <property type="project" value="UniProtKB-KW"/>
</dbReference>
<dbReference type="Proteomes" id="UP000470446">
    <property type="component" value="Unassembled WGS sequence"/>
</dbReference>
<dbReference type="InterPro" id="IPR039448">
    <property type="entry name" value="Beta_helix"/>
</dbReference>
<dbReference type="InterPro" id="IPR011050">
    <property type="entry name" value="Pectin_lyase_fold/virulence"/>
</dbReference>
<evidence type="ECO:0000256" key="5">
    <source>
        <dbReference type="ARBA" id="ARBA00022729"/>
    </source>
</evidence>
<sequence length="343" mass="35496">MAPDGSDDGGDGSPARPYATLGKAAGLVRPGQRIVLRGGVYRTVEPVALDTDGTADRPITVTAHPGERPVLDVSGVAEDEWAVVQRADHWTVRNLEVRGARSHAWVCDGCAHDVFDGLDVHHSGGSGLTLRGEGTVGNTVVDSDFHNNHRANGDGTGLAIVFGAGDGNTVRRCRTWGNGGDGVDLGGFKDPVLLEGNWSYGNGNGFTFGGGHTTAAVAHVARSNAAWDNEGYGFNDQGNTGALTLERNSSYRNGLAGYRLADSSGTVTGNAAWADGRETAPGPAVRSAGNTWDTAGPDVSPGDLVSEDPHDAQGPRRADGSLPRTAFLRPRDPAVSVGAPMTP</sequence>
<evidence type="ECO:0000313" key="12">
    <source>
        <dbReference type="Proteomes" id="UP000470446"/>
    </source>
</evidence>
<dbReference type="InterPro" id="IPR052052">
    <property type="entry name" value="Polysaccharide_Lyase_9"/>
</dbReference>
<evidence type="ECO:0000259" key="10">
    <source>
        <dbReference type="Pfam" id="PF13229"/>
    </source>
</evidence>
<comment type="similarity">
    <text evidence="8">Belongs to the polysaccharide lyase 9 family.</text>
</comment>
<feature type="domain" description="Right handed beta helix" evidence="10">
    <location>
        <begin position="84"/>
        <end position="212"/>
    </location>
</feature>
<dbReference type="InterPro" id="IPR006626">
    <property type="entry name" value="PbH1"/>
</dbReference>
<keyword evidence="6" id="KW-0106">Calcium</keyword>
<dbReference type="GO" id="GO:0005576">
    <property type="term" value="C:extracellular region"/>
    <property type="evidence" value="ECO:0007669"/>
    <property type="project" value="UniProtKB-SubCell"/>
</dbReference>
<keyword evidence="3" id="KW-0964">Secreted</keyword>
<keyword evidence="7 11" id="KW-0456">Lyase</keyword>
<evidence type="ECO:0000256" key="6">
    <source>
        <dbReference type="ARBA" id="ARBA00022837"/>
    </source>
</evidence>
<comment type="subcellular location">
    <subcellularLocation>
        <location evidence="2">Secreted</location>
    </subcellularLocation>
</comment>
<evidence type="ECO:0000313" key="11">
    <source>
        <dbReference type="EMBL" id="NEB07697.1"/>
    </source>
</evidence>
<evidence type="ECO:0000256" key="3">
    <source>
        <dbReference type="ARBA" id="ARBA00022525"/>
    </source>
</evidence>
<dbReference type="SUPFAM" id="SSF51126">
    <property type="entry name" value="Pectin lyase-like"/>
    <property type="match status" value="1"/>
</dbReference>
<comment type="caution">
    <text evidence="11">The sequence shown here is derived from an EMBL/GenBank/DDBJ whole genome shotgun (WGS) entry which is preliminary data.</text>
</comment>
<comment type="cofactor">
    <cofactor evidence="1">
        <name>Ca(2+)</name>
        <dbReference type="ChEBI" id="CHEBI:29108"/>
    </cofactor>
</comment>
<dbReference type="GO" id="GO:0016837">
    <property type="term" value="F:carbon-oxygen lyase activity, acting on polysaccharides"/>
    <property type="evidence" value="ECO:0007669"/>
    <property type="project" value="TreeGrafter"/>
</dbReference>
<keyword evidence="5" id="KW-0732">Signal</keyword>
<accession>A0A7K3PCU6</accession>
<dbReference type="PANTHER" id="PTHR40088:SF1">
    <property type="entry name" value="PECTATE LYASE PEL9"/>
    <property type="match status" value="1"/>
</dbReference>
<feature type="compositionally biased region" description="Basic and acidic residues" evidence="9">
    <location>
        <begin position="307"/>
        <end position="319"/>
    </location>
</feature>
<evidence type="ECO:0000256" key="8">
    <source>
        <dbReference type="ARBA" id="ARBA00038263"/>
    </source>
</evidence>
<name>A0A7K3PCU6_9ACTN</name>
<feature type="region of interest" description="Disordered" evidence="9">
    <location>
        <begin position="272"/>
        <end position="343"/>
    </location>
</feature>
<dbReference type="AlphaFoldDB" id="A0A7K3PCU6"/>
<evidence type="ECO:0000256" key="9">
    <source>
        <dbReference type="SAM" id="MobiDB-lite"/>
    </source>
</evidence>
<dbReference type="PANTHER" id="PTHR40088">
    <property type="entry name" value="PECTATE LYASE (EUROFUNG)"/>
    <property type="match status" value="1"/>
</dbReference>
<protein>
    <submittedName>
        <fullName evidence="11">Pectate lyase</fullName>
    </submittedName>
</protein>
<evidence type="ECO:0000256" key="1">
    <source>
        <dbReference type="ARBA" id="ARBA00001913"/>
    </source>
</evidence>
<dbReference type="SMART" id="SM00710">
    <property type="entry name" value="PbH1"/>
    <property type="match status" value="6"/>
</dbReference>
<evidence type="ECO:0000256" key="7">
    <source>
        <dbReference type="ARBA" id="ARBA00023239"/>
    </source>
</evidence>
<dbReference type="EMBL" id="JAAGMA010000054">
    <property type="protein sequence ID" value="NEB07697.1"/>
    <property type="molecule type" value="Genomic_DNA"/>
</dbReference>
<evidence type="ECO:0000256" key="4">
    <source>
        <dbReference type="ARBA" id="ARBA00022723"/>
    </source>
</evidence>
<dbReference type="Pfam" id="PF13229">
    <property type="entry name" value="Beta_helix"/>
    <property type="match status" value="1"/>
</dbReference>
<gene>
    <name evidence="11" type="ORF">G3I32_02135</name>
</gene>
<dbReference type="InterPro" id="IPR012334">
    <property type="entry name" value="Pectin_lyas_fold"/>
</dbReference>
<reference evidence="11 12" key="1">
    <citation type="submission" date="2020-01" db="EMBL/GenBank/DDBJ databases">
        <title>Insect and environment-associated Actinomycetes.</title>
        <authorList>
            <person name="Currrie C."/>
            <person name="Chevrette M."/>
            <person name="Carlson C."/>
            <person name="Stubbendieck R."/>
            <person name="Wendt-Pienkowski E."/>
        </authorList>
    </citation>
    <scope>NUCLEOTIDE SEQUENCE [LARGE SCALE GENOMIC DNA]</scope>
    <source>
        <strain evidence="11 12">SID14163</strain>
    </source>
</reference>
<dbReference type="Gene3D" id="2.160.20.10">
    <property type="entry name" value="Single-stranded right-handed beta-helix, Pectin lyase-like"/>
    <property type="match status" value="1"/>
</dbReference>
<keyword evidence="4" id="KW-0479">Metal-binding</keyword>
<organism evidence="11 12">
    <name type="scientific">Streptomyces coelicoflavus</name>
    <dbReference type="NCBI Taxonomy" id="285562"/>
    <lineage>
        <taxon>Bacteria</taxon>
        <taxon>Bacillati</taxon>
        <taxon>Actinomycetota</taxon>
        <taxon>Actinomycetes</taxon>
        <taxon>Kitasatosporales</taxon>
        <taxon>Streptomycetaceae</taxon>
        <taxon>Streptomyces</taxon>
    </lineage>
</organism>
<evidence type="ECO:0000256" key="2">
    <source>
        <dbReference type="ARBA" id="ARBA00004613"/>
    </source>
</evidence>